<dbReference type="AlphaFoldDB" id="C5DDZ0"/>
<feature type="compositionally biased region" description="Low complexity" evidence="1">
    <location>
        <begin position="109"/>
        <end position="123"/>
    </location>
</feature>
<keyword evidence="3" id="KW-1185">Reference proteome</keyword>
<feature type="region of interest" description="Disordered" evidence="1">
    <location>
        <begin position="106"/>
        <end position="170"/>
    </location>
</feature>
<reference evidence="2 3" key="1">
    <citation type="journal article" date="2009" name="Genome Res.">
        <title>Comparative genomics of protoploid Saccharomycetaceae.</title>
        <authorList>
            <consortium name="The Genolevures Consortium"/>
            <person name="Souciet J.-L."/>
            <person name="Dujon B."/>
            <person name="Gaillardin C."/>
            <person name="Johnston M."/>
            <person name="Baret P.V."/>
            <person name="Cliften P."/>
            <person name="Sherman D.J."/>
            <person name="Weissenbach J."/>
            <person name="Westhof E."/>
            <person name="Wincker P."/>
            <person name="Jubin C."/>
            <person name="Poulain J."/>
            <person name="Barbe V."/>
            <person name="Segurens B."/>
            <person name="Artiguenave F."/>
            <person name="Anthouard V."/>
            <person name="Vacherie B."/>
            <person name="Val M.-E."/>
            <person name="Fulton R.S."/>
            <person name="Minx P."/>
            <person name="Wilson R."/>
            <person name="Durrens P."/>
            <person name="Jean G."/>
            <person name="Marck C."/>
            <person name="Martin T."/>
            <person name="Nikolski M."/>
            <person name="Rolland T."/>
            <person name="Seret M.-L."/>
            <person name="Casaregola S."/>
            <person name="Despons L."/>
            <person name="Fairhead C."/>
            <person name="Fischer G."/>
            <person name="Lafontaine I."/>
            <person name="Leh V."/>
            <person name="Lemaire M."/>
            <person name="de Montigny J."/>
            <person name="Neuveglise C."/>
            <person name="Thierry A."/>
            <person name="Blanc-Lenfle I."/>
            <person name="Bleykasten C."/>
            <person name="Diffels J."/>
            <person name="Fritsch E."/>
            <person name="Frangeul L."/>
            <person name="Goeffon A."/>
            <person name="Jauniaux N."/>
            <person name="Kachouri-Lafond R."/>
            <person name="Payen C."/>
            <person name="Potier S."/>
            <person name="Pribylova L."/>
            <person name="Ozanne C."/>
            <person name="Richard G.-F."/>
            <person name="Sacerdot C."/>
            <person name="Straub M.-L."/>
            <person name="Talla E."/>
        </authorList>
    </citation>
    <scope>NUCLEOTIDE SEQUENCE [LARGE SCALE GENOMIC DNA]</scope>
    <source>
        <strain evidence="3">ATCC 56472 / CBS 6340 / NRRL Y-8284</strain>
    </source>
</reference>
<dbReference type="InParanoid" id="C5DDZ0"/>
<dbReference type="EMBL" id="CU928167">
    <property type="protein sequence ID" value="CAR22001.1"/>
    <property type="molecule type" value="Genomic_DNA"/>
</dbReference>
<dbReference type="KEGG" id="lth:KLTH0C04928g"/>
<dbReference type="RefSeq" id="XP_002552439.1">
    <property type="nucleotide sequence ID" value="XM_002552393.1"/>
</dbReference>
<sequence length="170" mass="19228">MLRYAVLRCAQKHARPRNRCLRASGRGEARSPPRQGRRGHVPIHVRYFVRCLLSMVYVMYMRCRVRLRASAPRRAVGCYNTTGRSDAIWRRRLRNAAVCASAVLAEHQGGSPRSRGPTSSKTPEVAPTVSHGGQKDTRHPYAGVRRRKLRGGFRRRGGSHAFRATKSARR</sequence>
<evidence type="ECO:0000313" key="3">
    <source>
        <dbReference type="Proteomes" id="UP000002036"/>
    </source>
</evidence>
<evidence type="ECO:0000256" key="1">
    <source>
        <dbReference type="SAM" id="MobiDB-lite"/>
    </source>
</evidence>
<name>C5DDZ0_LACTC</name>
<dbReference type="HOGENOM" id="CLU_1570902_0_0_1"/>
<evidence type="ECO:0000313" key="2">
    <source>
        <dbReference type="EMBL" id="CAR22001.1"/>
    </source>
</evidence>
<feature type="compositionally biased region" description="Basic residues" evidence="1">
    <location>
        <begin position="144"/>
        <end position="158"/>
    </location>
</feature>
<gene>
    <name evidence="2" type="ordered locus">KLTH0C04928g</name>
</gene>
<protein>
    <submittedName>
        <fullName evidence="2">KLTH0C04928p</fullName>
    </submittedName>
</protein>
<dbReference type="GeneID" id="8291306"/>
<accession>C5DDZ0</accession>
<dbReference type="Proteomes" id="UP000002036">
    <property type="component" value="Chromosome C"/>
</dbReference>
<organism evidence="2 3">
    <name type="scientific">Lachancea thermotolerans (strain ATCC 56472 / CBS 6340 / NRRL Y-8284)</name>
    <name type="common">Yeast</name>
    <name type="synonym">Kluyveromyces thermotolerans</name>
    <dbReference type="NCBI Taxonomy" id="559295"/>
    <lineage>
        <taxon>Eukaryota</taxon>
        <taxon>Fungi</taxon>
        <taxon>Dikarya</taxon>
        <taxon>Ascomycota</taxon>
        <taxon>Saccharomycotina</taxon>
        <taxon>Saccharomycetes</taxon>
        <taxon>Saccharomycetales</taxon>
        <taxon>Saccharomycetaceae</taxon>
        <taxon>Lachancea</taxon>
    </lineage>
</organism>
<proteinExistence type="predicted"/>